<dbReference type="CDD" id="cd03244">
    <property type="entry name" value="ABCC_MRP_domain2"/>
    <property type="match status" value="1"/>
</dbReference>
<dbReference type="STRING" id="133381.A0A2T9ZKY3"/>
<feature type="domain" description="ABC transporter" evidence="12">
    <location>
        <begin position="1116"/>
        <end position="1351"/>
    </location>
</feature>
<evidence type="ECO:0000259" key="13">
    <source>
        <dbReference type="PROSITE" id="PS50929"/>
    </source>
</evidence>
<feature type="transmembrane region" description="Helical" evidence="11">
    <location>
        <begin position="923"/>
        <end position="948"/>
    </location>
</feature>
<dbReference type="InterPro" id="IPR011527">
    <property type="entry name" value="ABC1_TM_dom"/>
</dbReference>
<evidence type="ECO:0000256" key="7">
    <source>
        <dbReference type="ARBA" id="ARBA00022840"/>
    </source>
</evidence>
<keyword evidence="9 11" id="KW-0472">Membrane</keyword>
<evidence type="ECO:0000256" key="11">
    <source>
        <dbReference type="SAM" id="Phobius"/>
    </source>
</evidence>
<dbReference type="InterPro" id="IPR017871">
    <property type="entry name" value="ABC_transporter-like_CS"/>
</dbReference>
<dbReference type="PROSITE" id="PS50893">
    <property type="entry name" value="ABC_TRANSPORTER_2"/>
    <property type="match status" value="2"/>
</dbReference>
<dbReference type="EMBL" id="MBFS01000023">
    <property type="protein sequence ID" value="PVV05245.1"/>
    <property type="molecule type" value="Genomic_DNA"/>
</dbReference>
<evidence type="ECO:0000313" key="15">
    <source>
        <dbReference type="Proteomes" id="UP000245609"/>
    </source>
</evidence>
<keyword evidence="15" id="KW-1185">Reference proteome</keyword>
<dbReference type="GO" id="GO:0016887">
    <property type="term" value="F:ATP hydrolysis activity"/>
    <property type="evidence" value="ECO:0007669"/>
    <property type="project" value="InterPro"/>
</dbReference>
<evidence type="ECO:0000256" key="5">
    <source>
        <dbReference type="ARBA" id="ARBA00022737"/>
    </source>
</evidence>
<dbReference type="SUPFAM" id="SSF90123">
    <property type="entry name" value="ABC transporter transmembrane region"/>
    <property type="match status" value="2"/>
</dbReference>
<keyword evidence="5" id="KW-0677">Repeat</keyword>
<dbReference type="InterPro" id="IPR003439">
    <property type="entry name" value="ABC_transporter-like_ATP-bd"/>
</dbReference>
<feature type="transmembrane region" description="Helical" evidence="11">
    <location>
        <begin position="187"/>
        <end position="219"/>
    </location>
</feature>
<comment type="similarity">
    <text evidence="2">Belongs to the ABC transporter superfamily. ABCC family. Conjugate transporter (TC 3.A.1.208) subfamily.</text>
</comment>
<feature type="transmembrane region" description="Helical" evidence="11">
    <location>
        <begin position="794"/>
        <end position="814"/>
    </location>
</feature>
<dbReference type="CDD" id="cd03250">
    <property type="entry name" value="ABCC_MRP_domain1"/>
    <property type="match status" value="1"/>
</dbReference>
<sequence length="1377" mass="155008">MSDLIWNHGRKNRTIELDILPDIVDNDCPSHISKKLKLEWDKEVELKRYSLARVLIRVFGKDFIFTGMIGLLWSVFKIIQAYMIGFLVKFLKGSNEPVYKGIIYASVLSISTLFCANAEQHYFFPATRLGYRVRIGLISLLFQKALDTSSSSLVSNGEAINIISNDVQPFESGLHFLNHLWLGPLELILSIAFLWLNIGISSFVAIGCYLLMIPLQTLVSRRFKSIRGKTVFFRDNRIKVISDVLYGIEIVKLTVLELPLIKKIGFLRSLEYKSLKRSNTLKGLNQALFTSSSQIVQFCTFSVLWALVVYGVGKNIGNRGAFEPENIFPCVYIFSFLRLTMTLFFPKACEYLSEMRVSVKRIENFMKQPNHSKLEPVQNDLEFQDKNGFSNNENEFAVVFENASFSWKLGKPKSTHPEKKTNSSGKSKSKNNSSDNVQADDLSPTLTLKNLSLKIKKSKLCTIVGPVGAGNNVEIEIQTSPCSVAYSPQSPWIFGGTVKENILFGKPYDKEWFNTVVAACSLENDFKHFEFGQETEVGERGITLSGGQRARISLARAVYTKAELYLLDDPLSAVDPKVGKWLFDNVICGILKDKTRVIVTHQLQYISKSDQIVVVKGGEIIESGSPKEIDNLERYGIFDQDNSENKENYDLEIKDSCSLYSNCTSSESLNKNNENLSLDSFHTASDVSTESNSSNGARIPSFSSVSSLNLHNYRLSSYDHINSVSVEEIQQQEPNRIKLNSNKRLFRSFKKNKKISKKAREKEISLKIGSKETIESKKTSLKTYISFFRLGGNYAYIAMCMFFVLVMLGLSMSADYFLSKWASSSPEAKADKSKVYIYFILVFGSTMFSITASVLLYRLVLESSNNLLLKMINAVISAPISFFESQPLGRILNRFSKDQSNTDELLPTAAVDTIVTLMQTLGVLIFLCMAIPLLMVAIPFLILIFIWLRQIYIKSSRQIKQIESISRSPVYSILSETLEGLTTVRSFSSQDTFIDRFNAAQKENGIAFFAFIGAARWLAYRLDFVTCILITITSFSCVLARSSVSSGMAALSMSYMLSLIGLVQWCVRQSIEVEITFISVERNIAYSKLKPEESQEHISSTIEPPKEWPESGSVVINGLNLKYPSSNKPVLSDIFMNIIPGQKIGIVGRTGAGKSSFVSSIFRLVEPYPKGCISIDGVNISALRLKKLRSSLSMIPQQPFLFEGTLRFNLDPWNEYSDEDLWKALEAASLKEKVESLPEKLESIVVENGKNFSVGERQLFSLCRAILHKKKLVVMDEATANVDLETDQKIQQSIHTHFKDSTVITIAHRLHTVIGAGYHKIAVFEHGKLVEFGHPHELLMKSDSLLSKMVSNTGPEMEASLRRRAEKEYILRLSKQQ</sequence>
<dbReference type="GO" id="GO:0140359">
    <property type="term" value="F:ABC-type transporter activity"/>
    <property type="evidence" value="ECO:0007669"/>
    <property type="project" value="InterPro"/>
</dbReference>
<proteinExistence type="inferred from homology"/>
<comment type="subcellular location">
    <subcellularLocation>
        <location evidence="1">Membrane</location>
        <topology evidence="1">Multi-pass membrane protein</topology>
    </subcellularLocation>
</comment>
<feature type="region of interest" description="Disordered" evidence="10">
    <location>
        <begin position="410"/>
        <end position="441"/>
    </location>
</feature>
<evidence type="ECO:0000259" key="12">
    <source>
        <dbReference type="PROSITE" id="PS50893"/>
    </source>
</evidence>
<dbReference type="InterPro" id="IPR044726">
    <property type="entry name" value="ABCC_6TM_D2"/>
</dbReference>
<dbReference type="SUPFAM" id="SSF52540">
    <property type="entry name" value="P-loop containing nucleoside triphosphate hydrolases"/>
    <property type="match status" value="2"/>
</dbReference>
<evidence type="ECO:0000256" key="3">
    <source>
        <dbReference type="ARBA" id="ARBA00022448"/>
    </source>
</evidence>
<dbReference type="GO" id="GO:0016020">
    <property type="term" value="C:membrane"/>
    <property type="evidence" value="ECO:0007669"/>
    <property type="project" value="UniProtKB-SubCell"/>
</dbReference>
<evidence type="ECO:0000256" key="4">
    <source>
        <dbReference type="ARBA" id="ARBA00022692"/>
    </source>
</evidence>
<evidence type="ECO:0000256" key="10">
    <source>
        <dbReference type="SAM" id="MobiDB-lite"/>
    </source>
</evidence>
<reference evidence="14 15" key="1">
    <citation type="journal article" date="2018" name="MBio">
        <title>Comparative Genomics Reveals the Core Gene Toolbox for the Fungus-Insect Symbiosis.</title>
        <authorList>
            <person name="Wang Y."/>
            <person name="Stata M."/>
            <person name="Wang W."/>
            <person name="Stajich J.E."/>
            <person name="White M.M."/>
            <person name="Moncalvo J.M."/>
        </authorList>
    </citation>
    <scope>NUCLEOTIDE SEQUENCE [LARGE SCALE GENOMIC DNA]</scope>
    <source>
        <strain evidence="14 15">SC-DP-2</strain>
    </source>
</reference>
<evidence type="ECO:0000256" key="8">
    <source>
        <dbReference type="ARBA" id="ARBA00022989"/>
    </source>
</evidence>
<keyword evidence="4 11" id="KW-0812">Transmembrane</keyword>
<dbReference type="Pfam" id="PF00664">
    <property type="entry name" value="ABC_membrane"/>
    <property type="match status" value="2"/>
</dbReference>
<feature type="transmembrane region" description="Helical" evidence="11">
    <location>
        <begin position="835"/>
        <end position="860"/>
    </location>
</feature>
<dbReference type="InterPro" id="IPR036640">
    <property type="entry name" value="ABC1_TM_sf"/>
</dbReference>
<keyword evidence="6" id="KW-0547">Nucleotide-binding</keyword>
<dbReference type="InterPro" id="IPR044746">
    <property type="entry name" value="ABCC_6TM_D1"/>
</dbReference>
<dbReference type="Pfam" id="PF00005">
    <property type="entry name" value="ABC_tran"/>
    <property type="match status" value="2"/>
</dbReference>
<dbReference type="Gene3D" id="1.20.1560.10">
    <property type="entry name" value="ABC transporter type 1, transmembrane domain"/>
    <property type="match status" value="2"/>
</dbReference>
<dbReference type="CDD" id="cd18580">
    <property type="entry name" value="ABC_6TM_ABCC_D2"/>
    <property type="match status" value="1"/>
</dbReference>
<organism evidence="14 15">
    <name type="scientific">Smittium megazygosporum</name>
    <dbReference type="NCBI Taxonomy" id="133381"/>
    <lineage>
        <taxon>Eukaryota</taxon>
        <taxon>Fungi</taxon>
        <taxon>Fungi incertae sedis</taxon>
        <taxon>Zoopagomycota</taxon>
        <taxon>Kickxellomycotina</taxon>
        <taxon>Harpellomycetes</taxon>
        <taxon>Harpellales</taxon>
        <taxon>Legeriomycetaceae</taxon>
        <taxon>Smittium</taxon>
    </lineage>
</organism>
<dbReference type="Gene3D" id="3.40.50.300">
    <property type="entry name" value="P-loop containing nucleotide triphosphate hydrolases"/>
    <property type="match status" value="2"/>
</dbReference>
<gene>
    <name evidence="14" type="ORF">BB560_000238</name>
</gene>
<dbReference type="PROSITE" id="PS50929">
    <property type="entry name" value="ABC_TM1F"/>
    <property type="match status" value="2"/>
</dbReference>
<dbReference type="PANTHER" id="PTHR24223">
    <property type="entry name" value="ATP-BINDING CASSETTE SUB-FAMILY C"/>
    <property type="match status" value="1"/>
</dbReference>
<feature type="domain" description="ABC transmembrane type-1" evidence="13">
    <location>
        <begin position="798"/>
        <end position="1074"/>
    </location>
</feature>
<dbReference type="SMART" id="SM00382">
    <property type="entry name" value="AAA"/>
    <property type="match status" value="2"/>
</dbReference>
<dbReference type="GO" id="GO:0005524">
    <property type="term" value="F:ATP binding"/>
    <property type="evidence" value="ECO:0007669"/>
    <property type="project" value="UniProtKB-KW"/>
</dbReference>
<feature type="domain" description="ABC transmembrane type-1" evidence="13">
    <location>
        <begin position="64"/>
        <end position="301"/>
    </location>
</feature>
<accession>A0A2T9ZKY3</accession>
<keyword evidence="7" id="KW-0067">ATP-binding</keyword>
<feature type="transmembrane region" description="Helical" evidence="11">
    <location>
        <begin position="63"/>
        <end position="86"/>
    </location>
</feature>
<evidence type="ECO:0000256" key="2">
    <source>
        <dbReference type="ARBA" id="ARBA00009726"/>
    </source>
</evidence>
<protein>
    <submittedName>
        <fullName evidence="14">Uncharacterized protein</fullName>
    </submittedName>
</protein>
<dbReference type="FunFam" id="3.40.50.300:FF:000163">
    <property type="entry name" value="Multidrug resistance-associated protein member 4"/>
    <property type="match status" value="1"/>
</dbReference>
<dbReference type="Proteomes" id="UP000245609">
    <property type="component" value="Unassembled WGS sequence"/>
</dbReference>
<feature type="transmembrane region" description="Helical" evidence="11">
    <location>
        <begin position="1022"/>
        <end position="1041"/>
    </location>
</feature>
<dbReference type="FunFam" id="3.40.50.300:FF:000973">
    <property type="entry name" value="Multidrug resistance-associated protein 4"/>
    <property type="match status" value="1"/>
</dbReference>
<evidence type="ECO:0000256" key="1">
    <source>
        <dbReference type="ARBA" id="ARBA00004141"/>
    </source>
</evidence>
<dbReference type="FunFam" id="1.20.1560.10:FF:000013">
    <property type="entry name" value="ABC transporter C family member 2"/>
    <property type="match status" value="1"/>
</dbReference>
<evidence type="ECO:0000313" key="14">
    <source>
        <dbReference type="EMBL" id="PVV05245.1"/>
    </source>
</evidence>
<dbReference type="PROSITE" id="PS00211">
    <property type="entry name" value="ABC_TRANSPORTER_1"/>
    <property type="match status" value="2"/>
</dbReference>
<dbReference type="PANTHER" id="PTHR24223:SF456">
    <property type="entry name" value="MULTIDRUG RESISTANCE-ASSOCIATED PROTEIN LETHAL(2)03659"/>
    <property type="match status" value="1"/>
</dbReference>
<keyword evidence="3" id="KW-0813">Transport</keyword>
<dbReference type="CDD" id="cd18579">
    <property type="entry name" value="ABC_6TM_ABCC_D1"/>
    <property type="match status" value="1"/>
</dbReference>
<dbReference type="InterPro" id="IPR050173">
    <property type="entry name" value="ABC_transporter_C-like"/>
</dbReference>
<feature type="transmembrane region" description="Helical" evidence="11">
    <location>
        <begin position="98"/>
        <end position="117"/>
    </location>
</feature>
<name>A0A2T9ZKY3_9FUNG</name>
<evidence type="ECO:0000256" key="9">
    <source>
        <dbReference type="ARBA" id="ARBA00023136"/>
    </source>
</evidence>
<keyword evidence="8 11" id="KW-1133">Transmembrane helix</keyword>
<feature type="domain" description="ABC transporter" evidence="12">
    <location>
        <begin position="432"/>
        <end position="642"/>
    </location>
</feature>
<feature type="compositionally biased region" description="Low complexity" evidence="10">
    <location>
        <begin position="422"/>
        <end position="436"/>
    </location>
</feature>
<dbReference type="InterPro" id="IPR027417">
    <property type="entry name" value="P-loop_NTPase"/>
</dbReference>
<dbReference type="OrthoDB" id="6500128at2759"/>
<comment type="caution">
    <text evidence="14">The sequence shown here is derived from an EMBL/GenBank/DDBJ whole genome shotgun (WGS) entry which is preliminary data.</text>
</comment>
<dbReference type="InterPro" id="IPR003593">
    <property type="entry name" value="AAA+_ATPase"/>
</dbReference>
<evidence type="ECO:0000256" key="6">
    <source>
        <dbReference type="ARBA" id="ARBA00022741"/>
    </source>
</evidence>